<keyword evidence="4" id="KW-0249">Electron transport</keyword>
<evidence type="ECO:0000256" key="5">
    <source>
        <dbReference type="ARBA" id="ARBA00023157"/>
    </source>
</evidence>
<dbReference type="Proteomes" id="UP000664332">
    <property type="component" value="Unassembled WGS sequence"/>
</dbReference>
<sequence>MATIELNASNFQDTVTAEGITLVDCWAAWCGPCRRFGPIFEEVSEAYDDVTFGKLDTEHNQEIAAALDISSIPTVMIFRDGVMVYRSSGAMDKRNLSHLVDETKKLDMDQVRRDIDRQAEPKKTKRF</sequence>
<dbReference type="GO" id="GO:0015035">
    <property type="term" value="F:protein-disulfide reductase activity"/>
    <property type="evidence" value="ECO:0007669"/>
    <property type="project" value="UniProtKB-UniRule"/>
</dbReference>
<evidence type="ECO:0000256" key="6">
    <source>
        <dbReference type="ARBA" id="ARBA00023284"/>
    </source>
</evidence>
<dbReference type="PROSITE" id="PS00194">
    <property type="entry name" value="THIOREDOXIN_1"/>
    <property type="match status" value="1"/>
</dbReference>
<comment type="function">
    <text evidence="1">Participates in various redox reactions through the reversible oxidation of its active center dithiol to a disulfide and catalyzes dithiol-disulfide exchange reactions.</text>
</comment>
<evidence type="ECO:0000313" key="9">
    <source>
        <dbReference type="EMBL" id="MBN9644367.1"/>
    </source>
</evidence>
<evidence type="ECO:0000259" key="8">
    <source>
        <dbReference type="PROSITE" id="PS51352"/>
    </source>
</evidence>
<evidence type="ECO:0000256" key="3">
    <source>
        <dbReference type="ARBA" id="ARBA00022448"/>
    </source>
</evidence>
<evidence type="ECO:0000256" key="4">
    <source>
        <dbReference type="ARBA" id="ARBA00022982"/>
    </source>
</evidence>
<evidence type="ECO:0000256" key="2">
    <source>
        <dbReference type="ARBA" id="ARBA00008987"/>
    </source>
</evidence>
<protein>
    <recommendedName>
        <fullName evidence="7">Thioredoxin</fullName>
    </recommendedName>
</protein>
<dbReference type="EMBL" id="JAFLEQ010000011">
    <property type="protein sequence ID" value="MBN9644367.1"/>
    <property type="molecule type" value="Genomic_DNA"/>
</dbReference>
<dbReference type="AlphaFoldDB" id="A0A939E2M4"/>
<gene>
    <name evidence="9" type="primary">trxA</name>
    <name evidence="9" type="ORF">JZY06_07055</name>
</gene>
<dbReference type="InterPro" id="IPR036249">
    <property type="entry name" value="Thioredoxin-like_sf"/>
</dbReference>
<accession>A0A939E2M4</accession>
<evidence type="ECO:0000313" key="10">
    <source>
        <dbReference type="Proteomes" id="UP000664332"/>
    </source>
</evidence>
<dbReference type="InterPro" id="IPR005746">
    <property type="entry name" value="Thioredoxin"/>
</dbReference>
<feature type="domain" description="Thioredoxin" evidence="8">
    <location>
        <begin position="1"/>
        <end position="105"/>
    </location>
</feature>
<dbReference type="RefSeq" id="WP_207278852.1">
    <property type="nucleotide sequence ID" value="NZ_JAFLEQ010000011.1"/>
</dbReference>
<dbReference type="SUPFAM" id="SSF52833">
    <property type="entry name" value="Thioredoxin-like"/>
    <property type="match status" value="1"/>
</dbReference>
<dbReference type="CDD" id="cd02947">
    <property type="entry name" value="TRX_family"/>
    <property type="match status" value="1"/>
</dbReference>
<keyword evidence="5" id="KW-1015">Disulfide bond</keyword>
<dbReference type="Gene3D" id="3.40.30.10">
    <property type="entry name" value="Glutaredoxin"/>
    <property type="match status" value="1"/>
</dbReference>
<reference evidence="9" key="1">
    <citation type="submission" date="2021-03" db="EMBL/GenBank/DDBJ databases">
        <authorList>
            <person name="Sun Q."/>
        </authorList>
    </citation>
    <scope>NUCLEOTIDE SEQUENCE</scope>
    <source>
        <strain evidence="9">CCM 8862</strain>
    </source>
</reference>
<dbReference type="NCBIfam" id="TIGR01068">
    <property type="entry name" value="thioredoxin"/>
    <property type="match status" value="1"/>
</dbReference>
<dbReference type="PROSITE" id="PS51352">
    <property type="entry name" value="THIOREDOXIN_2"/>
    <property type="match status" value="1"/>
</dbReference>
<name>A0A939E2M4_9CORY</name>
<comment type="similarity">
    <text evidence="2">Belongs to the thioredoxin family.</text>
</comment>
<keyword evidence="3" id="KW-0813">Transport</keyword>
<dbReference type="GO" id="GO:0005829">
    <property type="term" value="C:cytosol"/>
    <property type="evidence" value="ECO:0007669"/>
    <property type="project" value="TreeGrafter"/>
</dbReference>
<proteinExistence type="inferred from homology"/>
<organism evidence="9 10">
    <name type="scientific">Corynebacterium mendelii</name>
    <dbReference type="NCBI Taxonomy" id="2765362"/>
    <lineage>
        <taxon>Bacteria</taxon>
        <taxon>Bacillati</taxon>
        <taxon>Actinomycetota</taxon>
        <taxon>Actinomycetes</taxon>
        <taxon>Mycobacteriales</taxon>
        <taxon>Corynebacteriaceae</taxon>
        <taxon>Corynebacterium</taxon>
    </lineage>
</organism>
<dbReference type="PANTHER" id="PTHR45663">
    <property type="entry name" value="GEO12009P1"/>
    <property type="match status" value="1"/>
</dbReference>
<evidence type="ECO:0000256" key="7">
    <source>
        <dbReference type="NCBIfam" id="TIGR01068"/>
    </source>
</evidence>
<keyword evidence="6" id="KW-0676">Redox-active center</keyword>
<dbReference type="Pfam" id="PF00085">
    <property type="entry name" value="Thioredoxin"/>
    <property type="match status" value="1"/>
</dbReference>
<comment type="caution">
    <text evidence="9">The sequence shown here is derived from an EMBL/GenBank/DDBJ whole genome shotgun (WGS) entry which is preliminary data.</text>
</comment>
<dbReference type="InterPro" id="IPR017937">
    <property type="entry name" value="Thioredoxin_CS"/>
</dbReference>
<keyword evidence="10" id="KW-1185">Reference proteome</keyword>
<dbReference type="PANTHER" id="PTHR45663:SF40">
    <property type="entry name" value="THIOREDOXIN 2"/>
    <property type="match status" value="1"/>
</dbReference>
<dbReference type="InterPro" id="IPR013766">
    <property type="entry name" value="Thioredoxin_domain"/>
</dbReference>
<evidence type="ECO:0000256" key="1">
    <source>
        <dbReference type="ARBA" id="ARBA00003318"/>
    </source>
</evidence>
<dbReference type="PRINTS" id="PR00421">
    <property type="entry name" value="THIOREDOXIN"/>
</dbReference>